<dbReference type="Proteomes" id="UP001344817">
    <property type="component" value="Unassembled WGS sequence"/>
</dbReference>
<keyword evidence="3" id="KW-1185">Reference proteome</keyword>
<keyword evidence="1" id="KW-0812">Transmembrane</keyword>
<evidence type="ECO:0000313" key="3">
    <source>
        <dbReference type="Proteomes" id="UP001344817"/>
    </source>
</evidence>
<reference evidence="2" key="1">
    <citation type="submission" date="2024-01" db="EMBL/GenBank/DDBJ databases">
        <title>Genome sequence of Mycoplasma ciconiae type strain DSM 25251.</title>
        <authorList>
            <person name="Spergser J."/>
        </authorList>
    </citation>
    <scope>NUCLEOTIDE SEQUENCE [LARGE SCALE GENOMIC DNA]</scope>
    <source>
        <strain evidence="2">DSM 25251</strain>
    </source>
</reference>
<gene>
    <name evidence="2" type="ORF">V2E24_00760</name>
</gene>
<name>A0ABU7MLP9_9BACT</name>
<sequence length="153" mass="17677">MHRQNKIKNSVSFIKVFYLFNFSFVAINLIVFLALIKINYSLLLGYSIGVLVSFFIFLTNEVANQIKISKVKSRAVIIVILKTWFVLIFFSVFLIAIIFVNKNNPVLNFSYANNGPINYLTFIYALLSTQLNALISWVIYYKKNKKKGSDNVR</sequence>
<dbReference type="RefSeq" id="WP_330500520.1">
    <property type="nucleotide sequence ID" value="NZ_JAZDWZ010000002.1"/>
</dbReference>
<dbReference type="EMBL" id="JAZDWZ010000002">
    <property type="protein sequence ID" value="MEE3928108.1"/>
    <property type="molecule type" value="Genomic_DNA"/>
</dbReference>
<keyword evidence="1" id="KW-0472">Membrane</keyword>
<feature type="transmembrane region" description="Helical" evidence="1">
    <location>
        <begin position="12"/>
        <end position="36"/>
    </location>
</feature>
<feature type="transmembrane region" description="Helical" evidence="1">
    <location>
        <begin position="75"/>
        <end position="99"/>
    </location>
</feature>
<feature type="transmembrane region" description="Helical" evidence="1">
    <location>
        <begin position="42"/>
        <end position="63"/>
    </location>
</feature>
<protein>
    <submittedName>
        <fullName evidence="2">Uncharacterized protein</fullName>
    </submittedName>
</protein>
<keyword evidence="1" id="KW-1133">Transmembrane helix</keyword>
<feature type="transmembrane region" description="Helical" evidence="1">
    <location>
        <begin position="119"/>
        <end position="140"/>
    </location>
</feature>
<organism evidence="2 3">
    <name type="scientific">Mycoplasmopsis ciconiae</name>
    <dbReference type="NCBI Taxonomy" id="561067"/>
    <lineage>
        <taxon>Bacteria</taxon>
        <taxon>Bacillati</taxon>
        <taxon>Mycoplasmatota</taxon>
        <taxon>Mycoplasmoidales</taxon>
        <taxon>Metamycoplasmataceae</taxon>
        <taxon>Mycoplasmopsis</taxon>
    </lineage>
</organism>
<proteinExistence type="predicted"/>
<evidence type="ECO:0000256" key="1">
    <source>
        <dbReference type="SAM" id="Phobius"/>
    </source>
</evidence>
<accession>A0ABU7MLP9</accession>
<evidence type="ECO:0000313" key="2">
    <source>
        <dbReference type="EMBL" id="MEE3928108.1"/>
    </source>
</evidence>
<comment type="caution">
    <text evidence="2">The sequence shown here is derived from an EMBL/GenBank/DDBJ whole genome shotgun (WGS) entry which is preliminary data.</text>
</comment>